<keyword evidence="3 12" id="KW-0808">Transferase</keyword>
<evidence type="ECO:0000256" key="7">
    <source>
        <dbReference type="ARBA" id="ARBA00023098"/>
    </source>
</evidence>
<evidence type="ECO:0000256" key="8">
    <source>
        <dbReference type="ARBA" id="ARBA00023136"/>
    </source>
</evidence>
<dbReference type="GO" id="GO:0046513">
    <property type="term" value="P:ceramide biosynthetic process"/>
    <property type="evidence" value="ECO:0007669"/>
    <property type="project" value="TreeGrafter"/>
</dbReference>
<feature type="transmembrane region" description="Helical" evidence="10">
    <location>
        <begin position="239"/>
        <end position="255"/>
    </location>
</feature>
<evidence type="ECO:0000256" key="1">
    <source>
        <dbReference type="ARBA" id="ARBA00004141"/>
    </source>
</evidence>
<dbReference type="GO" id="GO:0000139">
    <property type="term" value="C:Golgi membrane"/>
    <property type="evidence" value="ECO:0007669"/>
    <property type="project" value="TreeGrafter"/>
</dbReference>
<evidence type="ECO:0000259" key="11">
    <source>
        <dbReference type="Pfam" id="PF14360"/>
    </source>
</evidence>
<evidence type="ECO:0000256" key="2">
    <source>
        <dbReference type="ARBA" id="ARBA00005441"/>
    </source>
</evidence>
<feature type="region of interest" description="Disordered" evidence="9">
    <location>
        <begin position="55"/>
        <end position="85"/>
    </location>
</feature>
<dbReference type="Pfam" id="PF14360">
    <property type="entry name" value="PAP2_C"/>
    <property type="match status" value="1"/>
</dbReference>
<evidence type="ECO:0000256" key="4">
    <source>
        <dbReference type="ARBA" id="ARBA00022692"/>
    </source>
</evidence>
<feature type="region of interest" description="Disordered" evidence="9">
    <location>
        <begin position="1"/>
        <end position="34"/>
    </location>
</feature>
<feature type="transmembrane region" description="Helical" evidence="10">
    <location>
        <begin position="303"/>
        <end position="322"/>
    </location>
</feature>
<evidence type="ECO:0000313" key="13">
    <source>
        <dbReference type="Proteomes" id="UP000499080"/>
    </source>
</evidence>
<gene>
    <name evidence="12" type="primary">SGMS1</name>
    <name evidence="12" type="ORF">AVEN_29420_1</name>
</gene>
<evidence type="ECO:0000256" key="3">
    <source>
        <dbReference type="ARBA" id="ARBA00022679"/>
    </source>
</evidence>
<comment type="subcellular location">
    <subcellularLocation>
        <location evidence="1">Membrane</location>
        <topology evidence="1">Multi-pass membrane protein</topology>
    </subcellularLocation>
</comment>
<keyword evidence="5" id="KW-0746">Sphingolipid metabolism</keyword>
<feature type="transmembrane region" description="Helical" evidence="10">
    <location>
        <begin position="264"/>
        <end position="283"/>
    </location>
</feature>
<dbReference type="GO" id="GO:0005886">
    <property type="term" value="C:plasma membrane"/>
    <property type="evidence" value="ECO:0007669"/>
    <property type="project" value="TreeGrafter"/>
</dbReference>
<comment type="similarity">
    <text evidence="2">Belongs to the sphingomyelin synthase family.</text>
</comment>
<dbReference type="Proteomes" id="UP000499080">
    <property type="component" value="Unassembled WGS sequence"/>
</dbReference>
<feature type="transmembrane region" description="Helical" evidence="10">
    <location>
        <begin position="94"/>
        <end position="114"/>
    </location>
</feature>
<keyword evidence="6 10" id="KW-1133">Transmembrane helix</keyword>
<dbReference type="PANTHER" id="PTHR21290">
    <property type="entry name" value="SPHINGOMYELIN SYNTHETASE"/>
    <property type="match status" value="1"/>
</dbReference>
<evidence type="ECO:0000313" key="12">
    <source>
        <dbReference type="EMBL" id="GBM09565.1"/>
    </source>
</evidence>
<feature type="transmembrane region" description="Helical" evidence="10">
    <location>
        <begin position="334"/>
        <end position="352"/>
    </location>
</feature>
<reference evidence="12 13" key="1">
    <citation type="journal article" date="2019" name="Sci. Rep.">
        <title>Orb-weaving spider Araneus ventricosus genome elucidates the spidroin gene catalogue.</title>
        <authorList>
            <person name="Kono N."/>
            <person name="Nakamura H."/>
            <person name="Ohtoshi R."/>
            <person name="Moran D.A.P."/>
            <person name="Shinohara A."/>
            <person name="Yoshida Y."/>
            <person name="Fujiwara M."/>
            <person name="Mori M."/>
            <person name="Tomita M."/>
            <person name="Arakawa K."/>
        </authorList>
    </citation>
    <scope>NUCLEOTIDE SEQUENCE [LARGE SCALE GENOMIC DNA]</scope>
</reference>
<evidence type="ECO:0000256" key="6">
    <source>
        <dbReference type="ARBA" id="ARBA00022989"/>
    </source>
</evidence>
<keyword evidence="7" id="KW-0443">Lipid metabolism</keyword>
<feature type="transmembrane region" description="Helical" evidence="10">
    <location>
        <begin position="140"/>
        <end position="161"/>
    </location>
</feature>
<feature type="transmembrane region" description="Helical" evidence="10">
    <location>
        <begin position="173"/>
        <end position="191"/>
    </location>
</feature>
<organism evidence="12 13">
    <name type="scientific">Araneus ventricosus</name>
    <name type="common">Orbweaver spider</name>
    <name type="synonym">Epeira ventricosa</name>
    <dbReference type="NCBI Taxonomy" id="182803"/>
    <lineage>
        <taxon>Eukaryota</taxon>
        <taxon>Metazoa</taxon>
        <taxon>Ecdysozoa</taxon>
        <taxon>Arthropoda</taxon>
        <taxon>Chelicerata</taxon>
        <taxon>Arachnida</taxon>
        <taxon>Araneae</taxon>
        <taxon>Araneomorphae</taxon>
        <taxon>Entelegynae</taxon>
        <taxon>Araneoidea</taxon>
        <taxon>Araneidae</taxon>
        <taxon>Araneus</taxon>
    </lineage>
</organism>
<evidence type="ECO:0000256" key="10">
    <source>
        <dbReference type="SAM" id="Phobius"/>
    </source>
</evidence>
<dbReference type="GO" id="GO:0047493">
    <property type="term" value="F:ceramide cholinephosphotransferase activity"/>
    <property type="evidence" value="ECO:0007669"/>
    <property type="project" value="TreeGrafter"/>
</dbReference>
<keyword evidence="4 10" id="KW-0812">Transmembrane</keyword>
<dbReference type="GO" id="GO:0006686">
    <property type="term" value="P:sphingomyelin biosynthetic process"/>
    <property type="evidence" value="ECO:0007669"/>
    <property type="project" value="TreeGrafter"/>
</dbReference>
<keyword evidence="8 10" id="KW-0472">Membrane</keyword>
<dbReference type="InterPro" id="IPR045221">
    <property type="entry name" value="Sphingomyelin_synth-like"/>
</dbReference>
<comment type="caution">
    <text evidence="12">The sequence shown here is derived from an EMBL/GenBank/DDBJ whole genome shotgun (WGS) entry which is preliminary data.</text>
</comment>
<dbReference type="GO" id="GO:0005789">
    <property type="term" value="C:endoplasmic reticulum membrane"/>
    <property type="evidence" value="ECO:0007669"/>
    <property type="project" value="TreeGrafter"/>
</dbReference>
<sequence length="398" mass="45169">MSSNASAEEQPLLKSSNNNNNTINGMGKGLSWESKDHRDHVSDLHIHVDSLHNGLSRREKNGEAHSSPDCSVKINLPPPEREEPRFPPEKFKTFLGFVFLSCNMAWTLTVLAIVHERMPDRATTRPLPDIFFDIFPPVDWALDVSEVIIIVSVWLTVLMIIMHKHRFIILRRCFVIIGLLYFMRSITMFVTQVPVASTTYYCSPKANTTSPLMILKRVLSMMSGFGLSINGKHTFCGDYIYSGHTVVLTMAYLVIREYSPRRFFLLHWVVWLSSCMGIFMVLLSRGHYTVDVVLGYYVSTRVFWIYHTMANNAALKLGWSIYVGCFSRYLELTIFCRGSGGFLFLIILKRMWVVSCPGSMSGHFLGPAGFPVIHGYPSTVEYVVSKDVVDVLQLATLL</sequence>
<dbReference type="AlphaFoldDB" id="A0A4Y2D1Y8"/>
<accession>A0A4Y2D1Y8</accession>
<feature type="domain" description="Sphingomyelin synthase-like" evidence="11">
    <location>
        <begin position="236"/>
        <end position="308"/>
    </location>
</feature>
<dbReference type="EMBL" id="BGPR01000272">
    <property type="protein sequence ID" value="GBM09565.1"/>
    <property type="molecule type" value="Genomic_DNA"/>
</dbReference>
<evidence type="ECO:0000256" key="5">
    <source>
        <dbReference type="ARBA" id="ARBA00022919"/>
    </source>
</evidence>
<keyword evidence="13" id="KW-1185">Reference proteome</keyword>
<proteinExistence type="inferred from homology"/>
<dbReference type="GO" id="GO:0033188">
    <property type="term" value="F:sphingomyelin synthase activity"/>
    <property type="evidence" value="ECO:0007669"/>
    <property type="project" value="TreeGrafter"/>
</dbReference>
<dbReference type="InterPro" id="IPR025749">
    <property type="entry name" value="Sphingomyelin_synth-like_dom"/>
</dbReference>
<protein>
    <submittedName>
        <fullName evidence="12">Phosphatidylcholine:ceramide cholinephosphotransferase 1</fullName>
    </submittedName>
</protein>
<name>A0A4Y2D1Y8_ARAVE</name>
<dbReference type="PANTHER" id="PTHR21290:SF27">
    <property type="entry name" value="PHOSPHATIDYLCHOLINE:CERAMIDE CHOLINEPHOSPHOTRANSFERASE 1"/>
    <property type="match status" value="1"/>
</dbReference>
<dbReference type="OrthoDB" id="422827at2759"/>
<evidence type="ECO:0000256" key="9">
    <source>
        <dbReference type="SAM" id="MobiDB-lite"/>
    </source>
</evidence>